<dbReference type="GO" id="GO:0004758">
    <property type="term" value="F:serine C-palmitoyltransferase activity"/>
    <property type="evidence" value="ECO:0007669"/>
    <property type="project" value="UniProtKB-EC"/>
</dbReference>
<organism evidence="10 11">
    <name type="scientific">Mucor plumbeus</name>
    <dbReference type="NCBI Taxonomy" id="97098"/>
    <lineage>
        <taxon>Eukaryota</taxon>
        <taxon>Fungi</taxon>
        <taxon>Fungi incertae sedis</taxon>
        <taxon>Mucoromycota</taxon>
        <taxon>Mucoromycotina</taxon>
        <taxon>Mucoromycetes</taxon>
        <taxon>Mucorales</taxon>
        <taxon>Mucorineae</taxon>
        <taxon>Mucoraceae</taxon>
        <taxon>Mucor</taxon>
    </lineage>
</organism>
<evidence type="ECO:0000259" key="9">
    <source>
        <dbReference type="Pfam" id="PF00155"/>
    </source>
</evidence>
<accession>A0A8H7QQK1</accession>
<dbReference type="OrthoDB" id="65434at2759"/>
<dbReference type="GO" id="GO:0030170">
    <property type="term" value="F:pyridoxal phosphate binding"/>
    <property type="evidence" value="ECO:0007669"/>
    <property type="project" value="InterPro"/>
</dbReference>
<keyword evidence="8" id="KW-0472">Membrane</keyword>
<comment type="catalytic activity">
    <reaction evidence="6">
        <text>L-serine + hexadecanoyl-CoA + H(+) = 3-oxosphinganine + CO2 + CoA</text>
        <dbReference type="Rhea" id="RHEA:14761"/>
        <dbReference type="ChEBI" id="CHEBI:15378"/>
        <dbReference type="ChEBI" id="CHEBI:16526"/>
        <dbReference type="ChEBI" id="CHEBI:33384"/>
        <dbReference type="ChEBI" id="CHEBI:57287"/>
        <dbReference type="ChEBI" id="CHEBI:57379"/>
        <dbReference type="ChEBI" id="CHEBI:58299"/>
        <dbReference type="EC" id="2.3.1.50"/>
    </reaction>
</comment>
<dbReference type="AlphaFoldDB" id="A0A8H7QQK1"/>
<comment type="cofactor">
    <cofactor evidence="1 7">
        <name>pyridoxal 5'-phosphate</name>
        <dbReference type="ChEBI" id="CHEBI:597326"/>
    </cofactor>
</comment>
<sequence>MPQQQTSADLPPPVEDVVQQIPTISVDGIQPSTRQRAFSFSNLVKRTRRAYSVSSAYPVKAHPALALPPNSQGFLSPDDFATDKIKAPSLTPAQRRNSIAAAHRKYEDFEQKIEAAPLFVLVSTYLNYFVLILFGHVRDIMGKMFKRKEYAHLRTNEGYAPLVADFDSFYTRRMYLRIRDCWNRPITGVPGRKITILERESKDFNLTFRLTGRKLEATNFSSYNYLGFAQKEGLCADQVEECVKEYGTSGASTRLEAGTLDIHRNLERKVAKFVGKEDAIIVSMGFATNSTTIPSLVSKVNLFLHTYNFCHTIFNTLLFGKGCLVISDELNHSSIIFGVRLSGASIRVFKHNNMIDLRNLLREVISQGQPRTHRPWKKIVIIVEGLYSMEGSIVNLPELIKLKREFKFYLYVDEAHSIGALGENGGGVCDFYGISPKHVDIMMGTFTKSFGAAGGYIAGDKAVIDHLRVKNHSFSYAESMPPPVIQQVSSSMGVIMGEDGTDDGVKRIQRLADNARYFSRALRKLGFIVYGDEGSPVIPLLLFNPAKISAFSREMLKRNIAVVVVGYPATPIISSRARFCLSSAHTREDIDKTIQDINEVGELLMIKFKSVQNKEQKQIDN</sequence>
<dbReference type="Gene3D" id="3.40.640.10">
    <property type="entry name" value="Type I PLP-dependent aspartate aminotransferase-like (Major domain)"/>
    <property type="match status" value="1"/>
</dbReference>
<evidence type="ECO:0000256" key="1">
    <source>
        <dbReference type="ARBA" id="ARBA00001933"/>
    </source>
</evidence>
<name>A0A8H7QQK1_9FUNG</name>
<evidence type="ECO:0000256" key="5">
    <source>
        <dbReference type="ARBA" id="ARBA00022898"/>
    </source>
</evidence>
<feature type="domain" description="Aminotransferase class I/classII large" evidence="9">
    <location>
        <begin position="218"/>
        <end position="596"/>
    </location>
</feature>
<dbReference type="PROSITE" id="PS00599">
    <property type="entry name" value="AA_TRANSFER_CLASS_2"/>
    <property type="match status" value="1"/>
</dbReference>
<keyword evidence="5 7" id="KW-0663">Pyridoxal phosphate</keyword>
<keyword evidence="11" id="KW-1185">Reference proteome</keyword>
<dbReference type="SUPFAM" id="SSF53383">
    <property type="entry name" value="PLP-dependent transferases"/>
    <property type="match status" value="1"/>
</dbReference>
<dbReference type="InterPro" id="IPR004839">
    <property type="entry name" value="Aminotransferase_I/II_large"/>
</dbReference>
<gene>
    <name evidence="10" type="ORF">INT46_004466</name>
</gene>
<dbReference type="Proteomes" id="UP000650833">
    <property type="component" value="Unassembled WGS sequence"/>
</dbReference>
<dbReference type="GO" id="GO:0017059">
    <property type="term" value="C:serine palmitoyltransferase complex"/>
    <property type="evidence" value="ECO:0007669"/>
    <property type="project" value="TreeGrafter"/>
</dbReference>
<dbReference type="InterPro" id="IPR001917">
    <property type="entry name" value="Aminotrans_II_pyridoxalP_BS"/>
</dbReference>
<proteinExistence type="inferred from homology"/>
<evidence type="ECO:0000256" key="4">
    <source>
        <dbReference type="ARBA" id="ARBA00022679"/>
    </source>
</evidence>
<dbReference type="InterPro" id="IPR050087">
    <property type="entry name" value="AON_synthase_class-II"/>
</dbReference>
<keyword evidence="8" id="KW-0812">Transmembrane</keyword>
<evidence type="ECO:0000256" key="6">
    <source>
        <dbReference type="ARBA" id="ARBA00048528"/>
    </source>
</evidence>
<feature type="transmembrane region" description="Helical" evidence="8">
    <location>
        <begin position="115"/>
        <end position="137"/>
    </location>
</feature>
<protein>
    <recommendedName>
        <fullName evidence="3">serine C-palmitoyltransferase</fullName>
        <ecNumber evidence="3">2.3.1.50</ecNumber>
    </recommendedName>
</protein>
<dbReference type="GO" id="GO:0046512">
    <property type="term" value="P:sphingosine biosynthetic process"/>
    <property type="evidence" value="ECO:0007669"/>
    <property type="project" value="TreeGrafter"/>
</dbReference>
<dbReference type="Gene3D" id="3.90.1150.10">
    <property type="entry name" value="Aspartate Aminotransferase, domain 1"/>
    <property type="match status" value="1"/>
</dbReference>
<dbReference type="GO" id="GO:0016020">
    <property type="term" value="C:membrane"/>
    <property type="evidence" value="ECO:0007669"/>
    <property type="project" value="GOC"/>
</dbReference>
<reference evidence="10" key="1">
    <citation type="submission" date="2020-12" db="EMBL/GenBank/DDBJ databases">
        <title>Metabolic potential, ecology and presence of endohyphal bacteria is reflected in genomic diversity of Mucoromycotina.</title>
        <authorList>
            <person name="Muszewska A."/>
            <person name="Okrasinska A."/>
            <person name="Steczkiewicz K."/>
            <person name="Drgas O."/>
            <person name="Orlowska M."/>
            <person name="Perlinska-Lenart U."/>
            <person name="Aleksandrzak-Piekarczyk T."/>
            <person name="Szatraj K."/>
            <person name="Zielenkiewicz U."/>
            <person name="Pilsyk S."/>
            <person name="Malc E."/>
            <person name="Mieczkowski P."/>
            <person name="Kruszewska J.S."/>
            <person name="Biernat P."/>
            <person name="Pawlowska J."/>
        </authorList>
    </citation>
    <scope>NUCLEOTIDE SEQUENCE</scope>
    <source>
        <strain evidence="10">CBS 226.32</strain>
    </source>
</reference>
<dbReference type="InterPro" id="IPR015422">
    <property type="entry name" value="PyrdxlP-dep_Trfase_small"/>
</dbReference>
<keyword evidence="8" id="KW-1133">Transmembrane helix</keyword>
<keyword evidence="4" id="KW-0808">Transferase</keyword>
<dbReference type="PANTHER" id="PTHR13693:SF3">
    <property type="entry name" value="LD36009P"/>
    <property type="match status" value="1"/>
</dbReference>
<dbReference type="CDD" id="cd06454">
    <property type="entry name" value="KBL_like"/>
    <property type="match status" value="1"/>
</dbReference>
<comment type="similarity">
    <text evidence="2 7">Belongs to the class-II pyridoxal-phosphate-dependent aminotransferase family.</text>
</comment>
<dbReference type="PANTHER" id="PTHR13693">
    <property type="entry name" value="CLASS II AMINOTRANSFERASE/8-AMINO-7-OXONONANOATE SYNTHASE"/>
    <property type="match status" value="1"/>
</dbReference>
<dbReference type="InterPro" id="IPR015421">
    <property type="entry name" value="PyrdxlP-dep_Trfase_major"/>
</dbReference>
<evidence type="ECO:0000256" key="3">
    <source>
        <dbReference type="ARBA" id="ARBA00013220"/>
    </source>
</evidence>
<evidence type="ECO:0000256" key="8">
    <source>
        <dbReference type="SAM" id="Phobius"/>
    </source>
</evidence>
<evidence type="ECO:0000256" key="2">
    <source>
        <dbReference type="ARBA" id="ARBA00008392"/>
    </source>
</evidence>
<dbReference type="EC" id="2.3.1.50" evidence="3"/>
<dbReference type="InterPro" id="IPR015424">
    <property type="entry name" value="PyrdxlP-dep_Trfase"/>
</dbReference>
<dbReference type="EMBL" id="JAEPRC010000450">
    <property type="protein sequence ID" value="KAG2196967.1"/>
    <property type="molecule type" value="Genomic_DNA"/>
</dbReference>
<dbReference type="GO" id="GO:0046513">
    <property type="term" value="P:ceramide biosynthetic process"/>
    <property type="evidence" value="ECO:0007669"/>
    <property type="project" value="TreeGrafter"/>
</dbReference>
<evidence type="ECO:0000256" key="7">
    <source>
        <dbReference type="RuleBase" id="RU003693"/>
    </source>
</evidence>
<comment type="caution">
    <text evidence="10">The sequence shown here is derived from an EMBL/GenBank/DDBJ whole genome shotgun (WGS) entry which is preliminary data.</text>
</comment>
<evidence type="ECO:0000313" key="10">
    <source>
        <dbReference type="EMBL" id="KAG2196967.1"/>
    </source>
</evidence>
<evidence type="ECO:0000313" key="11">
    <source>
        <dbReference type="Proteomes" id="UP000650833"/>
    </source>
</evidence>
<dbReference type="Pfam" id="PF00155">
    <property type="entry name" value="Aminotran_1_2"/>
    <property type="match status" value="1"/>
</dbReference>